<dbReference type="SMART" id="SM00060">
    <property type="entry name" value="FN3"/>
    <property type="match status" value="2"/>
</dbReference>
<feature type="region of interest" description="Disordered" evidence="2">
    <location>
        <begin position="51"/>
        <end position="117"/>
    </location>
</feature>
<organism evidence="8">
    <name type="scientific">Lygus hesperus</name>
    <name type="common">Western plant bug</name>
    <dbReference type="NCBI Taxonomy" id="30085"/>
    <lineage>
        <taxon>Eukaryota</taxon>
        <taxon>Metazoa</taxon>
        <taxon>Ecdysozoa</taxon>
        <taxon>Arthropoda</taxon>
        <taxon>Hexapoda</taxon>
        <taxon>Insecta</taxon>
        <taxon>Pterygota</taxon>
        <taxon>Neoptera</taxon>
        <taxon>Paraneoptera</taxon>
        <taxon>Hemiptera</taxon>
        <taxon>Heteroptera</taxon>
        <taxon>Panheteroptera</taxon>
        <taxon>Cimicomorpha</taxon>
        <taxon>Miridae</taxon>
        <taxon>Mirini</taxon>
        <taxon>Lygus</taxon>
    </lineage>
</organism>
<evidence type="ECO:0000256" key="3">
    <source>
        <dbReference type="SAM" id="Phobius"/>
    </source>
</evidence>
<evidence type="ECO:0000256" key="2">
    <source>
        <dbReference type="SAM" id="MobiDB-lite"/>
    </source>
</evidence>
<feature type="compositionally biased region" description="Basic residues" evidence="2">
    <location>
        <begin position="92"/>
        <end position="103"/>
    </location>
</feature>
<dbReference type="GO" id="GO:0009653">
    <property type="term" value="P:anatomical structure morphogenesis"/>
    <property type="evidence" value="ECO:0007669"/>
    <property type="project" value="UniProtKB-ARBA"/>
</dbReference>
<dbReference type="EMBL" id="GBHO01030145">
    <property type="protein sequence ID" value="JAG13459.1"/>
    <property type="molecule type" value="Transcribed_RNA"/>
</dbReference>
<dbReference type="Gene3D" id="2.60.40.10">
    <property type="entry name" value="Immunoglobulins"/>
    <property type="match status" value="3"/>
</dbReference>
<keyword evidence="1" id="KW-1015">Disulfide bond</keyword>
<dbReference type="PANTHER" id="PTHR44170:SF32">
    <property type="entry name" value="PROTEIN TURTLE-LIKE PROTEIN"/>
    <property type="match status" value="1"/>
</dbReference>
<feature type="domain" description="Fibronectin type-III" evidence="4">
    <location>
        <begin position="159"/>
        <end position="249"/>
    </location>
</feature>
<protein>
    <submittedName>
        <fullName evidence="8">Protein turtle</fullName>
    </submittedName>
</protein>
<feature type="domain" description="Fibronectin type-III" evidence="4">
    <location>
        <begin position="270"/>
        <end position="377"/>
    </location>
</feature>
<dbReference type="InterPro" id="IPR003961">
    <property type="entry name" value="FN3_dom"/>
</dbReference>
<dbReference type="SUPFAM" id="SSF49265">
    <property type="entry name" value="Fibronectin type III"/>
    <property type="match status" value="1"/>
</dbReference>
<evidence type="ECO:0000313" key="8">
    <source>
        <dbReference type="EMBL" id="JAG27206.1"/>
    </source>
</evidence>
<dbReference type="EMBL" id="GBHO01016398">
    <property type="protein sequence ID" value="JAG27206.1"/>
    <property type="molecule type" value="Transcribed_RNA"/>
</dbReference>
<dbReference type="Pfam" id="PF00041">
    <property type="entry name" value="fn3"/>
    <property type="match status" value="2"/>
</dbReference>
<dbReference type="EMBL" id="GBHO01030143">
    <property type="protein sequence ID" value="JAG13461.1"/>
    <property type="molecule type" value="Transcribed_RNA"/>
</dbReference>
<evidence type="ECO:0000313" key="6">
    <source>
        <dbReference type="EMBL" id="JAG13461.1"/>
    </source>
</evidence>
<proteinExistence type="predicted"/>
<sequence length="414" mass="46287">MGEGRLPLRPFQRSWCRLQEKWNAVFQQIFFGFRKGRGEPRRRLHLHAQQRTGDDGPFAADQSDGPAPSSLHGHPSQHVPQEARRHDPHDLRRSRRLHQTHHRLVQDGSPMPSDRTVMNGGNLTISDIKETDQGMYQCVASNEAATISADTELFIETNLPRGPHNLTGEATSNSVSLAWRSGVMINSAQYSVWVRAVPSQEWRMTKVTGSKATIHNLKPGREYEFMVLSQDHDGAGMFSRPFRIFTKGAPIQTHPNLPAENAIEQKGEISIGAPRGVAVTSSIEGFTLSWKPPLTEGTTEIDHYSVTLRESVSEDENEVYEGNNIVQTTQETSLYVGELKDSVIYSIQIRAVTSDSMESPPAEIVLHVPPVTQVAAASLWFAALVGFLLATVIICFYTNRLYVRNQIDILKSRR</sequence>
<dbReference type="InterPro" id="IPR036116">
    <property type="entry name" value="FN3_sf"/>
</dbReference>
<dbReference type="PROSITE" id="PS50853">
    <property type="entry name" value="FN3"/>
    <property type="match status" value="2"/>
</dbReference>
<dbReference type="PANTHER" id="PTHR44170">
    <property type="entry name" value="PROTEIN SIDEKICK"/>
    <property type="match status" value="1"/>
</dbReference>
<feature type="transmembrane region" description="Helical" evidence="3">
    <location>
        <begin position="379"/>
        <end position="403"/>
    </location>
</feature>
<evidence type="ECO:0000313" key="7">
    <source>
        <dbReference type="EMBL" id="JAG13462.1"/>
    </source>
</evidence>
<dbReference type="GO" id="GO:0098609">
    <property type="term" value="P:cell-cell adhesion"/>
    <property type="evidence" value="ECO:0007669"/>
    <property type="project" value="TreeGrafter"/>
</dbReference>
<dbReference type="EMBL" id="GBHO01030142">
    <property type="protein sequence ID" value="JAG13462.1"/>
    <property type="molecule type" value="Transcribed_RNA"/>
</dbReference>
<dbReference type="InterPro" id="IPR013783">
    <property type="entry name" value="Ig-like_fold"/>
</dbReference>
<dbReference type="SUPFAM" id="SSF48726">
    <property type="entry name" value="Immunoglobulin"/>
    <property type="match status" value="1"/>
</dbReference>
<reference evidence="8" key="1">
    <citation type="journal article" date="2014" name="PLoS ONE">
        <title>Transcriptome-Based Identification of ABC Transporters in the Western Tarnished Plant Bug Lygus hesperus.</title>
        <authorList>
            <person name="Hull J.J."/>
            <person name="Chaney K."/>
            <person name="Geib S.M."/>
            <person name="Fabrick J.A."/>
            <person name="Brent C.S."/>
            <person name="Walsh D."/>
            <person name="Lavine L.C."/>
        </authorList>
    </citation>
    <scope>NUCLEOTIDE SEQUENCE</scope>
</reference>
<dbReference type="GO" id="GO:0030154">
    <property type="term" value="P:cell differentiation"/>
    <property type="evidence" value="ECO:0007669"/>
    <property type="project" value="UniProtKB-ARBA"/>
</dbReference>
<dbReference type="InterPro" id="IPR036179">
    <property type="entry name" value="Ig-like_dom_sf"/>
</dbReference>
<name>A0A0A9Y6D0_LYGHE</name>
<dbReference type="AlphaFoldDB" id="A0A0A9Y6D0"/>
<feature type="compositionally biased region" description="Basic and acidic residues" evidence="2">
    <location>
        <begin position="81"/>
        <end position="91"/>
    </location>
</feature>
<evidence type="ECO:0000259" key="4">
    <source>
        <dbReference type="PROSITE" id="PS50853"/>
    </source>
</evidence>
<keyword evidence="3" id="KW-0812">Transmembrane</keyword>
<dbReference type="InterPro" id="IPR013098">
    <property type="entry name" value="Ig_I-set"/>
</dbReference>
<keyword evidence="3" id="KW-1133">Transmembrane helix</keyword>
<dbReference type="CDD" id="cd00063">
    <property type="entry name" value="FN3"/>
    <property type="match status" value="2"/>
</dbReference>
<evidence type="ECO:0000256" key="1">
    <source>
        <dbReference type="ARBA" id="ARBA00023157"/>
    </source>
</evidence>
<keyword evidence="3" id="KW-0472">Membrane</keyword>
<evidence type="ECO:0000313" key="5">
    <source>
        <dbReference type="EMBL" id="JAG13459.1"/>
    </source>
</evidence>
<dbReference type="Pfam" id="PF07679">
    <property type="entry name" value="I-set"/>
    <property type="match status" value="1"/>
</dbReference>
<accession>A0A0A9Y6D0</accession>
<reference evidence="8" key="2">
    <citation type="submission" date="2014-07" db="EMBL/GenBank/DDBJ databases">
        <authorList>
            <person name="Hull J."/>
        </authorList>
    </citation>
    <scope>NUCLEOTIDE SEQUENCE</scope>
</reference>
<gene>
    <name evidence="8" type="primary">tutl_6</name>
    <name evidence="6" type="synonym">tutl_19</name>
    <name evidence="5" type="synonym">tutl_2</name>
    <name evidence="7" type="synonym">tutl_22</name>
    <name evidence="5" type="ORF">CM83_52204</name>
    <name evidence="8" type="ORF">CM83_52211</name>
    <name evidence="6" type="ORF">CM83_52218</name>
    <name evidence="7" type="ORF">CM83_52225</name>
</gene>